<feature type="region of interest" description="Disordered" evidence="1">
    <location>
        <begin position="203"/>
        <end position="229"/>
    </location>
</feature>
<dbReference type="Proteomes" id="UP001194580">
    <property type="component" value="Unassembled WGS sequence"/>
</dbReference>
<proteinExistence type="predicted"/>
<evidence type="ECO:0000313" key="2">
    <source>
        <dbReference type="EMBL" id="KAG0268241.1"/>
    </source>
</evidence>
<accession>A0AAD4D5D1</accession>
<protein>
    <submittedName>
        <fullName evidence="2">Uncharacterized protein</fullName>
    </submittedName>
</protein>
<dbReference type="EMBL" id="JAAAIL010001539">
    <property type="protein sequence ID" value="KAG0268241.1"/>
    <property type="molecule type" value="Genomic_DNA"/>
</dbReference>
<name>A0AAD4D5D1_9FUNG</name>
<sequence length="293" mass="32145">MRWFSRVIEDNKRIVKSLMGVYQNTTCAGTKDSMNQSFQRMQAQFPSVPQDNRHLLLETAFEAMTYKVVMAGGPLTLGGRPRRARPRTTIVTAVPSASRDVASLPQSNTDAEMSVGEEALTSMTLAFCSNDAGGAHEPLLQQQRQGRRQLLRSTNEKQMEELGLQTTCEICQPTIPVGQQQEGREPSVKHLVSSLSFNIPSSLSSHCSSSNGNNSSNNNNNNNKHSVDALVPDNSSRFITPTIATVATVTTPTGGKAQKFRVELGQGADPDMDKDMGSFDELDFDCDDFYEMD</sequence>
<comment type="caution">
    <text evidence="2">The sequence shown here is derived from an EMBL/GenBank/DDBJ whole genome shotgun (WGS) entry which is preliminary data.</text>
</comment>
<keyword evidence="3" id="KW-1185">Reference proteome</keyword>
<evidence type="ECO:0000256" key="1">
    <source>
        <dbReference type="SAM" id="MobiDB-lite"/>
    </source>
</evidence>
<evidence type="ECO:0000313" key="3">
    <source>
        <dbReference type="Proteomes" id="UP001194580"/>
    </source>
</evidence>
<gene>
    <name evidence="2" type="ORF">BGZ95_002525</name>
</gene>
<organism evidence="2 3">
    <name type="scientific">Linnemannia exigua</name>
    <dbReference type="NCBI Taxonomy" id="604196"/>
    <lineage>
        <taxon>Eukaryota</taxon>
        <taxon>Fungi</taxon>
        <taxon>Fungi incertae sedis</taxon>
        <taxon>Mucoromycota</taxon>
        <taxon>Mortierellomycotina</taxon>
        <taxon>Mortierellomycetes</taxon>
        <taxon>Mortierellales</taxon>
        <taxon>Mortierellaceae</taxon>
        <taxon>Linnemannia</taxon>
    </lineage>
</organism>
<reference evidence="2" key="1">
    <citation type="journal article" date="2020" name="Fungal Divers.">
        <title>Resolving the Mortierellaceae phylogeny through synthesis of multi-gene phylogenetics and phylogenomics.</title>
        <authorList>
            <person name="Vandepol N."/>
            <person name="Liber J."/>
            <person name="Desiro A."/>
            <person name="Na H."/>
            <person name="Kennedy M."/>
            <person name="Barry K."/>
            <person name="Grigoriev I.V."/>
            <person name="Miller A.N."/>
            <person name="O'Donnell K."/>
            <person name="Stajich J.E."/>
            <person name="Bonito G."/>
        </authorList>
    </citation>
    <scope>NUCLEOTIDE SEQUENCE</scope>
    <source>
        <strain evidence="2">NRRL 28262</strain>
    </source>
</reference>
<feature type="compositionally biased region" description="Low complexity" evidence="1">
    <location>
        <begin position="203"/>
        <end position="224"/>
    </location>
</feature>
<dbReference type="AlphaFoldDB" id="A0AAD4D5D1"/>